<reference evidence="1 2" key="2">
    <citation type="submission" date="2017-10" db="EMBL/GenBank/DDBJ databases">
        <title>Extensive intraspecific genome diversity in a model arbuscular mycorrhizal fungus.</title>
        <authorList>
            <person name="Chen E.C.H."/>
            <person name="Morin E."/>
            <person name="Baudet D."/>
            <person name="Noel J."/>
            <person name="Ndikumana S."/>
            <person name="Charron P."/>
            <person name="St-Onge C."/>
            <person name="Giorgi J."/>
            <person name="Grigoriev I.V."/>
            <person name="Roux C."/>
            <person name="Martin F.M."/>
            <person name="Corradi N."/>
        </authorList>
    </citation>
    <scope>NUCLEOTIDE SEQUENCE [LARGE SCALE GENOMIC DNA]</scope>
    <source>
        <strain evidence="1 2">C2</strain>
    </source>
</reference>
<gene>
    <name evidence="1" type="ORF">RhiirC2_129399</name>
</gene>
<sequence>MSQMGESFCPLGKSESYTKVENVMCVSCPHQELDLGEWEFTADKTISDRCRSSRINQSILNGLLRLDWSDERVKSIKVSIMQFIGISGQMLIEDLINGSYVVFPGQKFQLFTKPAQIEKLKSTVKITKYVMVRSNTFEVGNYTVDDIFQDRRG</sequence>
<comment type="caution">
    <text evidence="1">The sequence shown here is derived from an EMBL/GenBank/DDBJ whole genome shotgun (WGS) entry which is preliminary data.</text>
</comment>
<dbReference type="AlphaFoldDB" id="A0A2N1MPW7"/>
<dbReference type="VEuPathDB" id="FungiDB:RhiirFUN_007352"/>
<evidence type="ECO:0000313" key="2">
    <source>
        <dbReference type="Proteomes" id="UP000233469"/>
    </source>
</evidence>
<dbReference type="VEuPathDB" id="FungiDB:FUN_005168"/>
<dbReference type="VEuPathDB" id="FungiDB:RhiirFUN_007351"/>
<dbReference type="Proteomes" id="UP000233469">
    <property type="component" value="Unassembled WGS sequence"/>
</dbReference>
<protein>
    <submittedName>
        <fullName evidence="1">Uncharacterized protein</fullName>
    </submittedName>
</protein>
<dbReference type="VEuPathDB" id="FungiDB:RhiirA1_429785"/>
<dbReference type="EMBL" id="LLXL01001596">
    <property type="protein sequence ID" value="PKK63687.1"/>
    <property type="molecule type" value="Genomic_DNA"/>
</dbReference>
<accession>A0A2N1MPW7</accession>
<name>A0A2N1MPW7_9GLOM</name>
<organism evidence="1 2">
    <name type="scientific">Rhizophagus irregularis</name>
    <dbReference type="NCBI Taxonomy" id="588596"/>
    <lineage>
        <taxon>Eukaryota</taxon>
        <taxon>Fungi</taxon>
        <taxon>Fungi incertae sedis</taxon>
        <taxon>Mucoromycota</taxon>
        <taxon>Glomeromycotina</taxon>
        <taxon>Glomeromycetes</taxon>
        <taxon>Glomerales</taxon>
        <taxon>Glomeraceae</taxon>
        <taxon>Rhizophagus</taxon>
    </lineage>
</organism>
<proteinExistence type="predicted"/>
<evidence type="ECO:0000313" key="1">
    <source>
        <dbReference type="EMBL" id="PKK63687.1"/>
    </source>
</evidence>
<reference evidence="1 2" key="1">
    <citation type="submission" date="2016-04" db="EMBL/GenBank/DDBJ databases">
        <title>Genome analyses suggest a sexual origin of heterokaryosis in a supposedly ancient asexual fungus.</title>
        <authorList>
            <person name="Ropars J."/>
            <person name="Sedzielewska K."/>
            <person name="Noel J."/>
            <person name="Charron P."/>
            <person name="Farinelli L."/>
            <person name="Marton T."/>
            <person name="Kruger M."/>
            <person name="Pelin A."/>
            <person name="Brachmann A."/>
            <person name="Corradi N."/>
        </authorList>
    </citation>
    <scope>NUCLEOTIDE SEQUENCE [LARGE SCALE GENOMIC DNA]</scope>
    <source>
        <strain evidence="1 2">C2</strain>
    </source>
</reference>